<gene>
    <name evidence="2" type="ORF">P4O66_012800</name>
</gene>
<name>A0AAD8ZVP8_9TELE</name>
<dbReference type="AlphaFoldDB" id="A0AAD8ZVP8"/>
<reference evidence="2" key="1">
    <citation type="submission" date="2023-03" db="EMBL/GenBank/DDBJ databases">
        <title>Electrophorus voltai genome.</title>
        <authorList>
            <person name="Bian C."/>
        </authorList>
    </citation>
    <scope>NUCLEOTIDE SEQUENCE</scope>
    <source>
        <strain evidence="2">CB-2022</strain>
        <tissue evidence="2">Muscle</tissue>
    </source>
</reference>
<feature type="compositionally biased region" description="Basic and acidic residues" evidence="1">
    <location>
        <begin position="170"/>
        <end position="185"/>
    </location>
</feature>
<proteinExistence type="predicted"/>
<protein>
    <submittedName>
        <fullName evidence="2">Uncharacterized protein</fullName>
    </submittedName>
</protein>
<evidence type="ECO:0000313" key="3">
    <source>
        <dbReference type="Proteomes" id="UP001239994"/>
    </source>
</evidence>
<dbReference type="Proteomes" id="UP001239994">
    <property type="component" value="Unassembled WGS sequence"/>
</dbReference>
<sequence>MSFGGELAVVQSACLPSSRKSSRGRSRAGRRVPLVKLLFLSPSTSSRLYVRRDTSCLASSNAPISWMAPDSSLPAGLLSADTLAIRKDYEVFDLLRTHVTPRTYWNTPDERASTVDSRFDGVNNRQEIFFQCGTTPKFFSFSPSQTDTFPAEPSYMGSRQQYVQSSSTFKDPERASLRDSGHGDSDQADSDQDTNKGSCCDMSAKEALKMKATGLKPQPLEQGRKVLKRCRSVCCCVSVAT</sequence>
<evidence type="ECO:0000313" key="2">
    <source>
        <dbReference type="EMBL" id="KAK1806016.1"/>
    </source>
</evidence>
<accession>A0AAD8ZVP8</accession>
<evidence type="ECO:0000256" key="1">
    <source>
        <dbReference type="SAM" id="MobiDB-lite"/>
    </source>
</evidence>
<comment type="caution">
    <text evidence="2">The sequence shown here is derived from an EMBL/GenBank/DDBJ whole genome shotgun (WGS) entry which is preliminary data.</text>
</comment>
<dbReference type="EMBL" id="JAROKS010000002">
    <property type="protein sequence ID" value="KAK1806016.1"/>
    <property type="molecule type" value="Genomic_DNA"/>
</dbReference>
<keyword evidence="3" id="KW-1185">Reference proteome</keyword>
<feature type="region of interest" description="Disordered" evidence="1">
    <location>
        <begin position="163"/>
        <end position="197"/>
    </location>
</feature>
<organism evidence="2 3">
    <name type="scientific">Electrophorus voltai</name>
    <dbReference type="NCBI Taxonomy" id="2609070"/>
    <lineage>
        <taxon>Eukaryota</taxon>
        <taxon>Metazoa</taxon>
        <taxon>Chordata</taxon>
        <taxon>Craniata</taxon>
        <taxon>Vertebrata</taxon>
        <taxon>Euteleostomi</taxon>
        <taxon>Actinopterygii</taxon>
        <taxon>Neopterygii</taxon>
        <taxon>Teleostei</taxon>
        <taxon>Ostariophysi</taxon>
        <taxon>Gymnotiformes</taxon>
        <taxon>Gymnotoidei</taxon>
        <taxon>Gymnotidae</taxon>
        <taxon>Electrophorus</taxon>
    </lineage>
</organism>